<feature type="domain" description="Serpin" evidence="3">
    <location>
        <begin position="43"/>
        <end position="397"/>
    </location>
</feature>
<dbReference type="InterPro" id="IPR036186">
    <property type="entry name" value="Serpin_sf"/>
</dbReference>
<dbReference type="GO" id="GO:0005615">
    <property type="term" value="C:extracellular space"/>
    <property type="evidence" value="ECO:0007669"/>
    <property type="project" value="InterPro"/>
</dbReference>
<keyword evidence="4" id="KW-1185">Reference proteome</keyword>
<dbReference type="InterPro" id="IPR042185">
    <property type="entry name" value="Serpin_sf_2"/>
</dbReference>
<comment type="similarity">
    <text evidence="1">Belongs to the serpin family.</text>
</comment>
<feature type="chain" id="PRO_5045350724" evidence="2">
    <location>
        <begin position="24"/>
        <end position="882"/>
    </location>
</feature>
<evidence type="ECO:0000256" key="2">
    <source>
        <dbReference type="SAM" id="SignalP"/>
    </source>
</evidence>
<dbReference type="PANTHER" id="PTHR11461:SF191">
    <property type="entry name" value="PROTEIN Z-DEPENDENT PROTEASE INHIBITOR"/>
    <property type="match status" value="1"/>
</dbReference>
<dbReference type="SMART" id="SM00093">
    <property type="entry name" value="SERPIN"/>
    <property type="match status" value="2"/>
</dbReference>
<evidence type="ECO:0000313" key="4">
    <source>
        <dbReference type="Proteomes" id="UP001652624"/>
    </source>
</evidence>
<evidence type="ECO:0000256" key="1">
    <source>
        <dbReference type="RuleBase" id="RU000411"/>
    </source>
</evidence>
<dbReference type="GeneID" id="103118856"/>
<dbReference type="InterPro" id="IPR033835">
    <property type="entry name" value="PZI_serpin_dom"/>
</dbReference>
<dbReference type="InterPro" id="IPR000215">
    <property type="entry name" value="Serpin_fam"/>
</dbReference>
<gene>
    <name evidence="5" type="primary">LOC103118856</name>
</gene>
<protein>
    <submittedName>
        <fullName evidence="5">Uncharacterized protein LOC103118856</fullName>
    </submittedName>
</protein>
<dbReference type="Pfam" id="PF00079">
    <property type="entry name" value="Serpin"/>
    <property type="match status" value="2"/>
</dbReference>
<dbReference type="OrthoDB" id="671595at2759"/>
<dbReference type="InterPro" id="IPR023796">
    <property type="entry name" value="Serpin_dom"/>
</dbReference>
<proteinExistence type="inferred from homology"/>
<feature type="domain" description="Serpin" evidence="3">
    <location>
        <begin position="524"/>
        <end position="879"/>
    </location>
</feature>
<keyword evidence="2" id="KW-0732">Signal</keyword>
<evidence type="ECO:0000259" key="3">
    <source>
        <dbReference type="SMART" id="SM00093"/>
    </source>
</evidence>
<dbReference type="InParanoid" id="A0A1S3A490"/>
<dbReference type="Gene3D" id="2.30.39.10">
    <property type="entry name" value="Alpha-1-antitrypsin, domain 1"/>
    <property type="match status" value="2"/>
</dbReference>
<dbReference type="CDD" id="cd02055">
    <property type="entry name" value="serpinA10_PZI"/>
    <property type="match status" value="1"/>
</dbReference>
<dbReference type="GO" id="GO:0004867">
    <property type="term" value="F:serine-type endopeptidase inhibitor activity"/>
    <property type="evidence" value="ECO:0007669"/>
    <property type="project" value="InterPro"/>
</dbReference>
<dbReference type="AlphaFoldDB" id="A0A1S3A490"/>
<dbReference type="PANTHER" id="PTHR11461">
    <property type="entry name" value="SERINE PROTEASE INHIBITOR, SERPIN"/>
    <property type="match status" value="1"/>
</dbReference>
<dbReference type="FunCoup" id="A0A1S3A490">
    <property type="interactions" value="105"/>
</dbReference>
<dbReference type="eggNOG" id="KOG2392">
    <property type="taxonomic scope" value="Eukaryota"/>
</dbReference>
<dbReference type="RefSeq" id="XP_007529136.3">
    <property type="nucleotide sequence ID" value="XM_007529074.3"/>
</dbReference>
<name>A0A1S3A490_ERIEU</name>
<dbReference type="Proteomes" id="UP001652624">
    <property type="component" value="Chromosome 22"/>
</dbReference>
<organism evidence="4 5">
    <name type="scientific">Erinaceus europaeus</name>
    <name type="common">Western European hedgehog</name>
    <dbReference type="NCBI Taxonomy" id="9365"/>
    <lineage>
        <taxon>Eukaryota</taxon>
        <taxon>Metazoa</taxon>
        <taxon>Chordata</taxon>
        <taxon>Craniata</taxon>
        <taxon>Vertebrata</taxon>
        <taxon>Euteleostomi</taxon>
        <taxon>Mammalia</taxon>
        <taxon>Eutheria</taxon>
        <taxon>Laurasiatheria</taxon>
        <taxon>Eulipotyphla</taxon>
        <taxon>Erinaceidae</taxon>
        <taxon>Erinaceinae</taxon>
        <taxon>Erinaceus</taxon>
    </lineage>
</organism>
<evidence type="ECO:0000313" key="5">
    <source>
        <dbReference type="RefSeq" id="XP_007529136.3"/>
    </source>
</evidence>
<dbReference type="Gene3D" id="3.30.497.10">
    <property type="entry name" value="Antithrombin, subunit I, domain 2"/>
    <property type="match status" value="2"/>
</dbReference>
<feature type="signal peptide" evidence="2">
    <location>
        <begin position="1"/>
        <end position="23"/>
    </location>
</feature>
<dbReference type="CDD" id="cd19554">
    <property type="entry name" value="serpinA6_CBG"/>
    <property type="match status" value="1"/>
</dbReference>
<sequence length="882" mass="98076">MMLFTLSICLLWLCASSPQTAQAELDTSRDERQLAPNNADFALKLYKHLVASAPGENILISPISISMALAMLSLGIHGHTRTQILQGLGFNLTQIPEAEIHRGFQHLRGLLGEPSSSGELAMGNALFFNRSLDLGESFLTVSKRYYALEGLAADFQDWDLAGRQINEFVKNRTQGKISNLFLEPEDSAPLILVNYIFFKGLWAHGFDPARTQEENFYVNKTTTVKVSMMSMSSAIRYLRDPELPCQVVQLEYTGNGTVFFILPDQDEGALDTVLAALSRDTIGRWSTSLSRVQMKLSIPKVSISGVHDLWNIMVTLGLVGDQVDLSGMAQKDQLKKPKVLHKAVLQVDEQGAEPAPPTLSKKSDPEPITVQFNQPFMAMEFDHFTWSNTFLNFVVNPSSNICSRLAPANPNLLPSLRGKTLGHQGHSQEVVVLPRGELHADQMKLVLRPLLLCLLAEGWLAASWTPTPSLQAAEAWAGPESLQSPTAQAQTTEGTLTSQEQLAEEADWLEASRQLSEGSANLGFSLLRKLALRHDDNIVFSPLGLSLAMAILMLGTTGQTRAQLESGLGLQALDLSRPGRLPTLFKRLRDSLSHSQELGLAQGSLAFLHKDLEAKDTFLALAQRYFDTQCVSVNFQNASQARGLLNSFVSRETRGKVPRLLDRVDPDTKLILVDFILLKGKWLNPFDHESTEVNTFYLDKYQAVKVPMMYRAGKFASTFDKSLRCHVLQLPYQGNATMLVVVSEKVGEHLTLEDFLTTALVEEWLRNMKTRKMEVFLPKFKLDQKSEMQELLKELGVSRVFSEGAELSEVSAQDLRVSQMVQRAVIEVDEKGTEAAAGTLLEIMAYSMPPVIKVDRPFHFMIYEEVSRALLFLGRVVNPMLP</sequence>
<dbReference type="SUPFAM" id="SSF56574">
    <property type="entry name" value="Serpins"/>
    <property type="match status" value="2"/>
</dbReference>
<accession>A0A1S3A490</accession>
<dbReference type="InterPro" id="IPR042178">
    <property type="entry name" value="Serpin_sf_1"/>
</dbReference>
<reference evidence="5" key="1">
    <citation type="submission" date="2025-08" db="UniProtKB">
        <authorList>
            <consortium name="RefSeq"/>
        </authorList>
    </citation>
    <scope>IDENTIFICATION</scope>
</reference>